<reference evidence="2 3" key="1">
    <citation type="submission" date="2018-06" db="EMBL/GenBank/DDBJ databases">
        <authorList>
            <consortium name="Pathogen Informatics"/>
            <person name="Doyle S."/>
        </authorList>
    </citation>
    <scope>NUCLEOTIDE SEQUENCE [LARGE SCALE GENOMIC DNA]</scope>
    <source>
        <strain evidence="2 3">NCTC12120</strain>
    </source>
</reference>
<dbReference type="STRING" id="158822.LH23_07040"/>
<accession>A0A2X2T6Q9</accession>
<dbReference type="AlphaFoldDB" id="A0A2X2T6Q9"/>
<proteinExistence type="predicted"/>
<dbReference type="EMBL" id="UAVU01000003">
    <property type="protein sequence ID" value="SQA98117.1"/>
    <property type="molecule type" value="Genomic_DNA"/>
</dbReference>
<feature type="coiled-coil region" evidence="1">
    <location>
        <begin position="79"/>
        <end position="106"/>
    </location>
</feature>
<sequence length="417" mass="46857">MQDFAEAALGRRWRSADLADIEHLRHAADLLWEDSMFESPIETILHTAHANASLYTLRAACHKLLDYAEGAERYLSFRCQGLQVANDSLQENIRQLELDIQLLLQTQQSVSTVIQQQVSDALAGIADFVRRFETQIHSDLKTYFREGRLGAEKLHPLYPHTLTRNVDFSPGSDKLMGEDEATARTLLHKVRASSESILFAAQQTLSGELGALLSNLEASLSYTLQSALKPIEQRVSDGLKVAGFRAQISLPAFQTSQLNFNTQSAFTNVIESQEVAMSEMQPQNGMRGVLARWLNSVDWGWEDYAATHSRYVIDLEKLQQKLHDHVSTFLSQINQAITAQVDISVTAGMATFFADFTGVLDAIHSNLRQSLSAKQQNDTVLFSLQNKLEQSVRTARYIHEDTRLLRDDIQTLFSAEQ</sequence>
<organism evidence="2 3">
    <name type="scientific">Cedecea neteri</name>
    <dbReference type="NCBI Taxonomy" id="158822"/>
    <lineage>
        <taxon>Bacteria</taxon>
        <taxon>Pseudomonadati</taxon>
        <taxon>Pseudomonadota</taxon>
        <taxon>Gammaproteobacteria</taxon>
        <taxon>Enterobacterales</taxon>
        <taxon>Enterobacteriaceae</taxon>
        <taxon>Cedecea</taxon>
    </lineage>
</organism>
<gene>
    <name evidence="2" type="ORF">NCTC12120_01968</name>
</gene>
<name>A0A2X2T6Q9_9ENTR</name>
<dbReference type="Proteomes" id="UP000251197">
    <property type="component" value="Unassembled WGS sequence"/>
</dbReference>
<evidence type="ECO:0000313" key="3">
    <source>
        <dbReference type="Proteomes" id="UP000251197"/>
    </source>
</evidence>
<evidence type="ECO:0000313" key="2">
    <source>
        <dbReference type="EMBL" id="SQA98117.1"/>
    </source>
</evidence>
<evidence type="ECO:0000256" key="1">
    <source>
        <dbReference type="SAM" id="Coils"/>
    </source>
</evidence>
<keyword evidence="1" id="KW-0175">Coiled coil</keyword>
<protein>
    <submittedName>
        <fullName evidence="2">Uncharacterized protein</fullName>
    </submittedName>
</protein>